<organism evidence="2 3">
    <name type="scientific">Streptantibioticus ferralitis</name>
    <dbReference type="NCBI Taxonomy" id="236510"/>
    <lineage>
        <taxon>Bacteria</taxon>
        <taxon>Bacillati</taxon>
        <taxon>Actinomycetota</taxon>
        <taxon>Actinomycetes</taxon>
        <taxon>Kitasatosporales</taxon>
        <taxon>Streptomycetaceae</taxon>
        <taxon>Streptantibioticus</taxon>
    </lineage>
</organism>
<proteinExistence type="predicted"/>
<dbReference type="EMBL" id="JARHTQ010000007">
    <property type="protein sequence ID" value="MDF2256811.1"/>
    <property type="molecule type" value="Genomic_DNA"/>
</dbReference>
<keyword evidence="2" id="KW-0560">Oxidoreductase</keyword>
<sequence>MINGAHVIIYSQDAVADRAFFRDVLGYPHVDAGDGWLIFKLPPAEVAVHPSDGPSHELLLMCDDVQATVDELTANGMEFIEPVTTVGWGAKAVLRLPGGGSLGLYEPRHDVAYEL</sequence>
<dbReference type="SUPFAM" id="SSF54593">
    <property type="entry name" value="Glyoxalase/Bleomycin resistance protein/Dihydroxybiphenyl dioxygenase"/>
    <property type="match status" value="1"/>
</dbReference>
<gene>
    <name evidence="2" type="ORF">P2L57_14085</name>
</gene>
<keyword evidence="3" id="KW-1185">Reference proteome</keyword>
<evidence type="ECO:0000313" key="2">
    <source>
        <dbReference type="EMBL" id="MDF2256811.1"/>
    </source>
</evidence>
<protein>
    <submittedName>
        <fullName evidence="2">Extradiol dioxygenase</fullName>
    </submittedName>
</protein>
<comment type="caution">
    <text evidence="2">The sequence shown here is derived from an EMBL/GenBank/DDBJ whole genome shotgun (WGS) entry which is preliminary data.</text>
</comment>
<dbReference type="Gene3D" id="3.10.180.10">
    <property type="entry name" value="2,3-Dihydroxybiphenyl 1,2-Dioxygenase, domain 1"/>
    <property type="match status" value="1"/>
</dbReference>
<dbReference type="Pfam" id="PF00903">
    <property type="entry name" value="Glyoxalase"/>
    <property type="match status" value="1"/>
</dbReference>
<dbReference type="InterPro" id="IPR004360">
    <property type="entry name" value="Glyas_Fos-R_dOase_dom"/>
</dbReference>
<dbReference type="InterPro" id="IPR029068">
    <property type="entry name" value="Glyas_Bleomycin-R_OHBP_Dase"/>
</dbReference>
<reference evidence="2 3" key="1">
    <citation type="submission" date="2023-03" db="EMBL/GenBank/DDBJ databases">
        <title>Draft genome sequence of type strain Streptomyces ferralitis JCM 14344.</title>
        <authorList>
            <person name="Klaysubun C."/>
            <person name="Duangmal K."/>
        </authorList>
    </citation>
    <scope>NUCLEOTIDE SEQUENCE [LARGE SCALE GENOMIC DNA]</scope>
    <source>
        <strain evidence="2 3">JCM 14344</strain>
    </source>
</reference>
<dbReference type="GO" id="GO:0051213">
    <property type="term" value="F:dioxygenase activity"/>
    <property type="evidence" value="ECO:0007669"/>
    <property type="project" value="UniProtKB-KW"/>
</dbReference>
<name>A0ABT5YYY7_9ACTN</name>
<feature type="domain" description="VOC" evidence="1">
    <location>
        <begin position="3"/>
        <end position="107"/>
    </location>
</feature>
<dbReference type="Proteomes" id="UP001220022">
    <property type="component" value="Unassembled WGS sequence"/>
</dbReference>
<dbReference type="InterPro" id="IPR037523">
    <property type="entry name" value="VOC_core"/>
</dbReference>
<keyword evidence="2" id="KW-0223">Dioxygenase</keyword>
<evidence type="ECO:0000259" key="1">
    <source>
        <dbReference type="PROSITE" id="PS51819"/>
    </source>
</evidence>
<dbReference type="RefSeq" id="WP_275813664.1">
    <property type="nucleotide sequence ID" value="NZ_BAAANM010000001.1"/>
</dbReference>
<dbReference type="PROSITE" id="PS51819">
    <property type="entry name" value="VOC"/>
    <property type="match status" value="1"/>
</dbReference>
<accession>A0ABT5YYY7</accession>
<evidence type="ECO:0000313" key="3">
    <source>
        <dbReference type="Proteomes" id="UP001220022"/>
    </source>
</evidence>